<comment type="caution">
    <text evidence="1">The sequence shown here is derived from an EMBL/GenBank/DDBJ whole genome shotgun (WGS) entry which is preliminary data.</text>
</comment>
<dbReference type="RefSeq" id="WP_131295244.1">
    <property type="nucleotide sequence ID" value="NZ_SJKA01000018.1"/>
</dbReference>
<gene>
    <name evidence="1" type="ORF">E0H50_34720</name>
</gene>
<accession>A0A4R0I3Z9</accession>
<dbReference type="Proteomes" id="UP000292695">
    <property type="component" value="Unassembled WGS sequence"/>
</dbReference>
<name>A0A4R0I3Z9_9ACTN</name>
<keyword evidence="2" id="KW-1185">Reference proteome</keyword>
<protein>
    <submittedName>
        <fullName evidence="1">Uncharacterized protein</fullName>
    </submittedName>
</protein>
<evidence type="ECO:0000313" key="2">
    <source>
        <dbReference type="Proteomes" id="UP000292695"/>
    </source>
</evidence>
<reference evidence="1 2" key="1">
    <citation type="submission" date="2019-02" db="EMBL/GenBank/DDBJ databases">
        <title>Kribbella capetownensis sp. nov. and Kribbella speibonae sp. nov., isolated from soil.</title>
        <authorList>
            <person name="Curtis S.M."/>
            <person name="Norton I."/>
            <person name="Everest G.J."/>
            <person name="Meyers P.R."/>
        </authorList>
    </citation>
    <scope>NUCLEOTIDE SEQUENCE [LARGE SCALE GENOMIC DNA]</scope>
    <source>
        <strain evidence="1 2">DSM 27082</strain>
    </source>
</reference>
<evidence type="ECO:0000313" key="1">
    <source>
        <dbReference type="EMBL" id="TCC22333.1"/>
    </source>
</evidence>
<dbReference type="EMBL" id="SJKA01000018">
    <property type="protein sequence ID" value="TCC22333.1"/>
    <property type="molecule type" value="Genomic_DNA"/>
</dbReference>
<organism evidence="1 2">
    <name type="scientific">Kribbella sindirgiensis</name>
    <dbReference type="NCBI Taxonomy" id="1124744"/>
    <lineage>
        <taxon>Bacteria</taxon>
        <taxon>Bacillati</taxon>
        <taxon>Actinomycetota</taxon>
        <taxon>Actinomycetes</taxon>
        <taxon>Propionibacteriales</taxon>
        <taxon>Kribbellaceae</taxon>
        <taxon>Kribbella</taxon>
    </lineage>
</organism>
<sequence length="103" mass="10962">MANPFIHVFAGDVARLGVDAHATADQHQAHVARLMSETENLGTSFQCTAANVNEQGVVNASDRIRAAIIERGRNEGDGLHTSSNLINGSITDSTHVMMGHLNV</sequence>
<proteinExistence type="predicted"/>
<dbReference type="AlphaFoldDB" id="A0A4R0I3Z9"/>